<accession>A0ABQ8SGE9</accession>
<feature type="region of interest" description="Disordered" evidence="1">
    <location>
        <begin position="50"/>
        <end position="72"/>
    </location>
</feature>
<sequence>KDGCVGLEKVCLLPYLGSGENLQTNDCYFCIVDISKYKSVKNRRNLDYPSIPSSIAPVPHSNDLPVPKPPDQYSIDEEKKGPHLLSQSELDDFIRELELPKCKAELVASRFKEWRFLLPSCKITSYRTRNKEFSSFSIQ</sequence>
<organism evidence="2 3">
    <name type="scientific">Periplaneta americana</name>
    <name type="common">American cockroach</name>
    <name type="synonym">Blatta americana</name>
    <dbReference type="NCBI Taxonomy" id="6978"/>
    <lineage>
        <taxon>Eukaryota</taxon>
        <taxon>Metazoa</taxon>
        <taxon>Ecdysozoa</taxon>
        <taxon>Arthropoda</taxon>
        <taxon>Hexapoda</taxon>
        <taxon>Insecta</taxon>
        <taxon>Pterygota</taxon>
        <taxon>Neoptera</taxon>
        <taxon>Polyneoptera</taxon>
        <taxon>Dictyoptera</taxon>
        <taxon>Blattodea</taxon>
        <taxon>Blattoidea</taxon>
        <taxon>Blattidae</taxon>
        <taxon>Blattinae</taxon>
        <taxon>Periplaneta</taxon>
    </lineage>
</organism>
<comment type="caution">
    <text evidence="2">The sequence shown here is derived from an EMBL/GenBank/DDBJ whole genome shotgun (WGS) entry which is preliminary data.</text>
</comment>
<evidence type="ECO:0000256" key="1">
    <source>
        <dbReference type="SAM" id="MobiDB-lite"/>
    </source>
</evidence>
<gene>
    <name evidence="2" type="ORF">ANN_15157</name>
</gene>
<keyword evidence="3" id="KW-1185">Reference proteome</keyword>
<protein>
    <submittedName>
        <fullName evidence="2">Uncharacterized protein</fullName>
    </submittedName>
</protein>
<dbReference type="Proteomes" id="UP001148838">
    <property type="component" value="Unassembled WGS sequence"/>
</dbReference>
<evidence type="ECO:0000313" key="2">
    <source>
        <dbReference type="EMBL" id="KAJ4432901.1"/>
    </source>
</evidence>
<reference evidence="2 3" key="1">
    <citation type="journal article" date="2022" name="Allergy">
        <title>Genome assembly and annotation of Periplaneta americana reveal a comprehensive cockroach allergen profile.</title>
        <authorList>
            <person name="Wang L."/>
            <person name="Xiong Q."/>
            <person name="Saelim N."/>
            <person name="Wang L."/>
            <person name="Nong W."/>
            <person name="Wan A.T."/>
            <person name="Shi M."/>
            <person name="Liu X."/>
            <person name="Cao Q."/>
            <person name="Hui J.H.L."/>
            <person name="Sookrung N."/>
            <person name="Leung T.F."/>
            <person name="Tungtrongchitr A."/>
            <person name="Tsui S.K.W."/>
        </authorList>
    </citation>
    <scope>NUCLEOTIDE SEQUENCE [LARGE SCALE GENOMIC DNA]</scope>
    <source>
        <strain evidence="2">PWHHKU_190912</strain>
    </source>
</reference>
<name>A0ABQ8SGE9_PERAM</name>
<evidence type="ECO:0000313" key="3">
    <source>
        <dbReference type="Proteomes" id="UP001148838"/>
    </source>
</evidence>
<feature type="non-terminal residue" evidence="2">
    <location>
        <position position="1"/>
    </location>
</feature>
<proteinExistence type="predicted"/>
<dbReference type="EMBL" id="JAJSOF020000027">
    <property type="protein sequence ID" value="KAJ4432901.1"/>
    <property type="molecule type" value="Genomic_DNA"/>
</dbReference>